<feature type="compositionally biased region" description="Basic and acidic residues" evidence="1">
    <location>
        <begin position="208"/>
        <end position="221"/>
    </location>
</feature>
<feature type="compositionally biased region" description="Basic and acidic residues" evidence="1">
    <location>
        <begin position="433"/>
        <end position="443"/>
    </location>
</feature>
<accession>A0ABQ8HRC9</accession>
<feature type="compositionally biased region" description="Basic and acidic residues" evidence="1">
    <location>
        <begin position="251"/>
        <end position="267"/>
    </location>
</feature>
<dbReference type="Gene3D" id="2.170.130.20">
    <property type="entry name" value="LCCL-like domain"/>
    <property type="match status" value="1"/>
</dbReference>
<feature type="compositionally biased region" description="Basic and acidic residues" evidence="1">
    <location>
        <begin position="277"/>
        <end position="333"/>
    </location>
</feature>
<dbReference type="InterPro" id="IPR036609">
    <property type="entry name" value="LCCL_sf"/>
</dbReference>
<feature type="compositionally biased region" description="Polar residues" evidence="1">
    <location>
        <begin position="444"/>
        <end position="453"/>
    </location>
</feature>
<comment type="caution">
    <text evidence="3">The sequence shown here is derived from an EMBL/GenBank/DDBJ whole genome shotgun (WGS) entry which is preliminary data.</text>
</comment>
<feature type="compositionally biased region" description="Polar residues" evidence="1">
    <location>
        <begin position="186"/>
        <end position="205"/>
    </location>
</feature>
<feature type="region of interest" description="Disordered" evidence="1">
    <location>
        <begin position="819"/>
        <end position="859"/>
    </location>
</feature>
<evidence type="ECO:0000313" key="3">
    <source>
        <dbReference type="EMBL" id="KAH7566897.1"/>
    </source>
</evidence>
<organism evidence="3 4">
    <name type="scientific">Xanthoceras sorbifolium</name>
    <dbReference type="NCBI Taxonomy" id="99658"/>
    <lineage>
        <taxon>Eukaryota</taxon>
        <taxon>Viridiplantae</taxon>
        <taxon>Streptophyta</taxon>
        <taxon>Embryophyta</taxon>
        <taxon>Tracheophyta</taxon>
        <taxon>Spermatophyta</taxon>
        <taxon>Magnoliopsida</taxon>
        <taxon>eudicotyledons</taxon>
        <taxon>Gunneridae</taxon>
        <taxon>Pentapetalae</taxon>
        <taxon>rosids</taxon>
        <taxon>malvids</taxon>
        <taxon>Sapindales</taxon>
        <taxon>Sapindaceae</taxon>
        <taxon>Xanthoceroideae</taxon>
        <taxon>Xanthoceras</taxon>
    </lineage>
</organism>
<dbReference type="PANTHER" id="PTHR34395:SF15">
    <property type="entry name" value="OS09G0292400 PROTEIN"/>
    <property type="match status" value="1"/>
</dbReference>
<feature type="compositionally biased region" description="Polar residues" evidence="1">
    <location>
        <begin position="31"/>
        <end position="40"/>
    </location>
</feature>
<name>A0ABQ8HRC9_9ROSI</name>
<dbReference type="InterPro" id="IPR013951">
    <property type="entry name" value="Rxt3"/>
</dbReference>
<protein>
    <recommendedName>
        <fullName evidence="2">DUF8040 domain-containing protein</fullName>
    </recommendedName>
</protein>
<reference evidence="3 4" key="1">
    <citation type="submission" date="2021-02" db="EMBL/GenBank/DDBJ databases">
        <title>Plant Genome Project.</title>
        <authorList>
            <person name="Zhang R.-G."/>
        </authorList>
    </citation>
    <scope>NUCLEOTIDE SEQUENCE [LARGE SCALE GENOMIC DNA]</scope>
    <source>
        <tissue evidence="3">Leaves</tissue>
    </source>
</reference>
<dbReference type="Pfam" id="PF08642">
    <property type="entry name" value="Rxt3"/>
    <property type="match status" value="1"/>
</dbReference>
<proteinExistence type="predicted"/>
<evidence type="ECO:0000313" key="4">
    <source>
        <dbReference type="Proteomes" id="UP000827721"/>
    </source>
</evidence>
<feature type="compositionally biased region" description="Basic and acidic residues" evidence="1">
    <location>
        <begin position="350"/>
        <end position="392"/>
    </location>
</feature>
<sequence>MSGPPKRSHEEGGHSSSSKYPHEDMGVYPKLTSSGASNEYNHPHYEMGQDSRMVKIPRTESRDSDRRSPLQSVYRVPSSSTHDSHMDSHTPASESRMESRDSKDNTRMEAREFYGETKRDTQSVKGEKDTRYDSRGDDNKEVKYDRESYNDVKGDSKVEKEGYGAASGHLNWKESKEYLRGKRYSESPSGSIDQWHTLRGNSQGPSEVGKDVSATKERDYAEGYEATGENRVDSKGEDQFKEKDRKRKDLKHRDWGDREKERSDRRSSIQVGNSTSDYKESAREEREAEKWERDRKDLSKDKEKPKEREKDHIKREPWNGVEKEGLHTEKEMGEGSVKVLPLEQDNSSLEQKKQKEFDSWKNVEKEARDRRREREVDMEGDRPEKRSRCYDKESDDGCADGEGTTEREREVFNYGVQQRKRMLRPRGSPQVGNRERFRPRPQDNEGSQGKSEVSSVVYKVGECMQELIKLWKEFEASQADKNGESSNSGPTLEVRIPAEHVTATNRQVRGGQLWGTDIYTDDSDLVAVLMHTGYCRPTASPPPSAIQELRATIRVLPPQDCYTSEQRNNVRSRAWGAGSGCSYRVERCCVVKKGGGTIDLEPCLTHSSTVEPTLAPVAVERTMTTRAAASNALRQQRFVREVTIQYNLCNEPWIKYSISIVADKGLKRPLYTSARLKKGEVLYLETHSCRYELCFTGEKMVKAMPASQSHDADTDKSQNHHPHSTNGEKNDGDNVMIDVFRWSRCKKPLPQKVMRSIGIPLPLEHVEVIEENLDWEDVQWSQTGVYIAGKEYTLARELVSESKVVSSISLSIDPSAPMNFVDEDGTSASGDDANMLDGHSKRQPVTPSSSGRRKRSRKTAGDAIVDAMLEIAAASKMRAAAIMKNEERFSISRCIKVLDEMQGVDQRIYFNALDLFENPNAREIFISLKSEKRLLWLHGKYTSASMDFDIELDEMELVAAAAGYYYYNSISRQPQQGMSPSGKGFMTQLLEGHDDVCREMFRMDKHVFHKLCDILRQRGMLRDTAGVMIEEQLAIFLNIIGHNERNRVIQERFQHSGETISRYFNNVLKAIKSLAREFLQPPPFCTPAEILSSKRFDPYFKGVAVEEMPDFDDQFDMQLTCSMQEQIASALRDSIATAMWNDFINKWDEW</sequence>
<keyword evidence="4" id="KW-1185">Reference proteome</keyword>
<feature type="region of interest" description="Disordered" evidence="1">
    <location>
        <begin position="1"/>
        <end position="453"/>
    </location>
</feature>
<dbReference type="Pfam" id="PF26138">
    <property type="entry name" value="DUF8040"/>
    <property type="match status" value="1"/>
</dbReference>
<dbReference type="InterPro" id="IPR058353">
    <property type="entry name" value="DUF8040"/>
</dbReference>
<feature type="domain" description="DUF8040" evidence="2">
    <location>
        <begin position="981"/>
        <end position="1072"/>
    </location>
</feature>
<evidence type="ECO:0000256" key="1">
    <source>
        <dbReference type="SAM" id="MobiDB-lite"/>
    </source>
</evidence>
<feature type="compositionally biased region" description="Basic and acidic residues" evidence="1">
    <location>
        <begin position="41"/>
        <end position="68"/>
    </location>
</feature>
<feature type="compositionally biased region" description="Basic and acidic residues" evidence="1">
    <location>
        <begin position="228"/>
        <end position="243"/>
    </location>
</feature>
<dbReference type="EMBL" id="JAFEMO010000008">
    <property type="protein sequence ID" value="KAH7566897.1"/>
    <property type="molecule type" value="Genomic_DNA"/>
</dbReference>
<dbReference type="PANTHER" id="PTHR34395">
    <property type="entry name" value="OS11G0427500 PROTEIN"/>
    <property type="match status" value="1"/>
</dbReference>
<feature type="region of interest" description="Disordered" evidence="1">
    <location>
        <begin position="705"/>
        <end position="732"/>
    </location>
</feature>
<feature type="compositionally biased region" description="Basic and acidic residues" evidence="1">
    <location>
        <begin position="95"/>
        <end position="162"/>
    </location>
</feature>
<feature type="compositionally biased region" description="Basic and acidic residues" evidence="1">
    <location>
        <begin position="171"/>
        <end position="185"/>
    </location>
</feature>
<dbReference type="Proteomes" id="UP000827721">
    <property type="component" value="Unassembled WGS sequence"/>
</dbReference>
<evidence type="ECO:0000259" key="2">
    <source>
        <dbReference type="Pfam" id="PF26138"/>
    </source>
</evidence>
<gene>
    <name evidence="3" type="ORF">JRO89_XS08G0250300</name>
</gene>